<dbReference type="AlphaFoldDB" id="B0C4Z2"/>
<accession>B0C4Z2</accession>
<keyword evidence="2" id="KW-0812">Transmembrane</keyword>
<feature type="transmembrane region" description="Helical" evidence="2">
    <location>
        <begin position="20"/>
        <end position="52"/>
    </location>
</feature>
<evidence type="ECO:0000256" key="2">
    <source>
        <dbReference type="SAM" id="Phobius"/>
    </source>
</evidence>
<dbReference type="STRING" id="329726.AM1_0015"/>
<feature type="coiled-coil region" evidence="1">
    <location>
        <begin position="95"/>
        <end position="122"/>
    </location>
</feature>
<evidence type="ECO:0000313" key="4">
    <source>
        <dbReference type="Proteomes" id="UP000000268"/>
    </source>
</evidence>
<name>B0C4Z2_ACAM1</name>
<dbReference type="HOGENOM" id="CLU_749293_0_0_3"/>
<dbReference type="OrthoDB" id="9817943at2"/>
<gene>
    <name evidence="3" type="ordered locus">AM1_0015</name>
</gene>
<organism evidence="3 4">
    <name type="scientific">Acaryochloris marina (strain MBIC 11017)</name>
    <dbReference type="NCBI Taxonomy" id="329726"/>
    <lineage>
        <taxon>Bacteria</taxon>
        <taxon>Bacillati</taxon>
        <taxon>Cyanobacteriota</taxon>
        <taxon>Cyanophyceae</taxon>
        <taxon>Acaryochloridales</taxon>
        <taxon>Acaryochloridaceae</taxon>
        <taxon>Acaryochloris</taxon>
    </lineage>
</organism>
<dbReference type="RefSeq" id="WP_012160726.1">
    <property type="nucleotide sequence ID" value="NC_009925.1"/>
</dbReference>
<keyword evidence="2" id="KW-0472">Membrane</keyword>
<dbReference type="Gene3D" id="1.10.287.1490">
    <property type="match status" value="1"/>
</dbReference>
<dbReference type="Proteomes" id="UP000000268">
    <property type="component" value="Chromosome"/>
</dbReference>
<evidence type="ECO:0000256" key="1">
    <source>
        <dbReference type="SAM" id="Coils"/>
    </source>
</evidence>
<sequence length="369" mass="41503">MTGLSQRTREQGSRLKGLEFLSALIVVAGGITTCVTQNMVLAAAPLSVAVALNLHNRRQMDRLTEYYAGLRRNTIQIALRQDLQVIQAYVSLHQRNNTESELAQFHQSIDALLDEIKRLEARQKGGVDAKKLPIFLDQIEGLKEQVQNCGQTLMALMQDLQEISTPTARLAAMSALKTTLQRYQNTPRSIDQNPKVAELVRDWCGEVQSLQAQLDTLTSSMNQKNSSDLATSQGESLSCLYEQSSSLDHRLVSIQKVLSEQLLPFNTDQQNLQRSLHQLQEEMARLHPDLNSVKSSTSDTALSPIQIEEQIVVALTPLQVQYVSLVNDLELLEVDMQGLVYQARQLRHIQRQLLAIHQQMQWITQIDGD</sequence>
<keyword evidence="1" id="KW-0175">Coiled coil</keyword>
<protein>
    <submittedName>
        <fullName evidence="3">Uncharacterized protein</fullName>
    </submittedName>
</protein>
<keyword evidence="4" id="KW-1185">Reference proteome</keyword>
<keyword evidence="2" id="KW-1133">Transmembrane helix</keyword>
<evidence type="ECO:0000313" key="3">
    <source>
        <dbReference type="EMBL" id="ABW25104.1"/>
    </source>
</evidence>
<dbReference type="EMBL" id="CP000828">
    <property type="protein sequence ID" value="ABW25104.1"/>
    <property type="molecule type" value="Genomic_DNA"/>
</dbReference>
<dbReference type="KEGG" id="amr:AM1_0015"/>
<proteinExistence type="predicted"/>
<reference evidence="3 4" key="1">
    <citation type="journal article" date="2008" name="Proc. Natl. Acad. Sci. U.S.A.">
        <title>Niche adaptation and genome expansion in the chlorophyll d-producing cyanobacterium Acaryochloris marina.</title>
        <authorList>
            <person name="Swingley W.D."/>
            <person name="Chen M."/>
            <person name="Cheung P.C."/>
            <person name="Conrad A.L."/>
            <person name="Dejesa L.C."/>
            <person name="Hao J."/>
            <person name="Honchak B.M."/>
            <person name="Karbach L.E."/>
            <person name="Kurdoglu A."/>
            <person name="Lahiri S."/>
            <person name="Mastrian S.D."/>
            <person name="Miyashita H."/>
            <person name="Page L."/>
            <person name="Ramakrishna P."/>
            <person name="Satoh S."/>
            <person name="Sattley W.M."/>
            <person name="Shimada Y."/>
            <person name="Taylor H.L."/>
            <person name="Tomo T."/>
            <person name="Tsuchiya T."/>
            <person name="Wang Z.T."/>
            <person name="Raymond J."/>
            <person name="Mimuro M."/>
            <person name="Blankenship R.E."/>
            <person name="Touchman J.W."/>
        </authorList>
    </citation>
    <scope>NUCLEOTIDE SEQUENCE [LARGE SCALE GENOMIC DNA]</scope>
    <source>
        <strain evidence="4">MBIC 11017</strain>
    </source>
</reference>